<evidence type="ECO:0000313" key="12">
    <source>
        <dbReference type="Proteomes" id="UP000321577"/>
    </source>
</evidence>
<dbReference type="Pfam" id="PF02771">
    <property type="entry name" value="Acyl-CoA_dh_N"/>
    <property type="match status" value="1"/>
</dbReference>
<dbReference type="PANTHER" id="PTHR43884:SF9">
    <property type="entry name" value="COMPLEX I ASSEMBLY FACTOR ACAD9, MITOCHONDRIAL"/>
    <property type="match status" value="1"/>
</dbReference>
<dbReference type="GO" id="GO:0050660">
    <property type="term" value="F:flavin adenine dinucleotide binding"/>
    <property type="evidence" value="ECO:0007669"/>
    <property type="project" value="InterPro"/>
</dbReference>
<name>A0A512MG86_9BACT</name>
<dbReference type="InterPro" id="IPR009075">
    <property type="entry name" value="AcylCo_DH/oxidase_C"/>
</dbReference>
<keyword evidence="5 7" id="KW-0560">Oxidoreductase</keyword>
<dbReference type="InterPro" id="IPR013786">
    <property type="entry name" value="AcylCoA_DH/ox_N"/>
</dbReference>
<comment type="similarity">
    <text evidence="2 7">Belongs to the acyl-CoA dehydrogenase family.</text>
</comment>
<dbReference type="AlphaFoldDB" id="A0A512MG86"/>
<proteinExistence type="inferred from homology"/>
<evidence type="ECO:0000256" key="4">
    <source>
        <dbReference type="ARBA" id="ARBA00022827"/>
    </source>
</evidence>
<dbReference type="InterPro" id="IPR037069">
    <property type="entry name" value="AcylCoA_DH/ox_N_sf"/>
</dbReference>
<comment type="cofactor">
    <cofactor evidence="1 7">
        <name>FAD</name>
        <dbReference type="ChEBI" id="CHEBI:57692"/>
    </cofactor>
</comment>
<dbReference type="Gene3D" id="2.40.110.10">
    <property type="entry name" value="Butyryl-CoA Dehydrogenase, subunit A, domain 2"/>
    <property type="match status" value="1"/>
</dbReference>
<evidence type="ECO:0000256" key="5">
    <source>
        <dbReference type="ARBA" id="ARBA00023002"/>
    </source>
</evidence>
<evidence type="ECO:0000259" key="8">
    <source>
        <dbReference type="Pfam" id="PF00441"/>
    </source>
</evidence>
<dbReference type="InterPro" id="IPR006091">
    <property type="entry name" value="Acyl-CoA_Oxase/DH_mid-dom"/>
</dbReference>
<sequence length="608" mass="66437">MIDTSKMSEGQRAALEMAEAARDERSNTGLAAGIFFGDADFARHVPFPKQSDVDKDQGDAFLTRLRAVLDAHADPDAIDRTGEIPDVLLNELAALGAFGIKIPIKYGGLGLSQTNYSRGAMLLGGVCGNLAALLSAHQSIGVPQPLILFGTEEQKAKFLPRVAKGEISAFALTEADVGSDPAKMTTMAVPDGPDHFIINGEKVWCTNSLKAGLIVVMARTPTKEKPHATTAFIVEAKSPGVEIICRCRFMGLRALYNGVVHFENVRVPRENILGGEGKGLKVALTTLNTGRITLPAACVGLAKRCVDISKRWAARRVQWGQPIGKHAAIADKLARMSADAFAMEATVRYVSALVDKDKHADVRLEAAIAKLWGSEHAWQIVDETMQIRGGRGYETADSLRARGEEPEPVERLMRDCRINTIFEGSSEIMRLFIAREALEPHLKIGAEVVNSTLPMKQRAKAALRAGWSYAKWYPRMWLPFGAGDAADKLHPALREELNTIAVESRRLARTLFHEMAANGPSLEKRQVLLGHLVDIGSELFVWSCAIGYAETKITDASMISTEVDKLTRMMSYFGKLTRSRIASHYAAMKAKLDLDSYRVSKDVLADQA</sequence>
<dbReference type="InterPro" id="IPR046373">
    <property type="entry name" value="Acyl-CoA_Oxase/DH_mid-dom_sf"/>
</dbReference>
<dbReference type="Pfam" id="PF02770">
    <property type="entry name" value="Acyl-CoA_dh_M"/>
    <property type="match status" value="1"/>
</dbReference>
<reference evidence="11 12" key="1">
    <citation type="submission" date="2019-07" db="EMBL/GenBank/DDBJ databases">
        <title>Whole genome shotgun sequence of Brevifollis gellanilyticus NBRC 108608.</title>
        <authorList>
            <person name="Hosoyama A."/>
            <person name="Uohara A."/>
            <person name="Ohji S."/>
            <person name="Ichikawa N."/>
        </authorList>
    </citation>
    <scope>NUCLEOTIDE SEQUENCE [LARGE SCALE GENOMIC DNA]</scope>
    <source>
        <strain evidence="11 12">NBRC 108608</strain>
    </source>
</reference>
<dbReference type="SUPFAM" id="SSF56645">
    <property type="entry name" value="Acyl-CoA dehydrogenase NM domain-like"/>
    <property type="match status" value="1"/>
</dbReference>
<evidence type="ECO:0000259" key="9">
    <source>
        <dbReference type="Pfam" id="PF02770"/>
    </source>
</evidence>
<comment type="catalytic activity">
    <reaction evidence="6">
        <text>a 2,3-saturated acyl-CoA + A = a 2,3-dehydroacyl-CoA + AH2</text>
        <dbReference type="Rhea" id="RHEA:48608"/>
        <dbReference type="ChEBI" id="CHEBI:13193"/>
        <dbReference type="ChEBI" id="CHEBI:17499"/>
        <dbReference type="ChEBI" id="CHEBI:60015"/>
        <dbReference type="ChEBI" id="CHEBI:65111"/>
    </reaction>
</comment>
<dbReference type="Gene3D" id="1.10.540.10">
    <property type="entry name" value="Acyl-CoA dehydrogenase/oxidase, N-terminal domain"/>
    <property type="match status" value="1"/>
</dbReference>
<dbReference type="EMBL" id="BKAG01000057">
    <property type="protein sequence ID" value="GEP45716.1"/>
    <property type="molecule type" value="Genomic_DNA"/>
</dbReference>
<feature type="domain" description="Acyl-CoA dehydrogenase/oxidase N-terminal" evidence="10">
    <location>
        <begin position="59"/>
        <end position="166"/>
    </location>
</feature>
<dbReference type="InterPro" id="IPR009100">
    <property type="entry name" value="AcylCoA_DH/oxidase_NM_dom_sf"/>
</dbReference>
<dbReference type="FunFam" id="1.20.140.10:FF:000019">
    <property type="entry name" value="Acyl-CoA dehydrogenase"/>
    <property type="match status" value="1"/>
</dbReference>
<keyword evidence="4 7" id="KW-0274">FAD</keyword>
<dbReference type="FunFam" id="1.10.540.10:FF:000001">
    <property type="entry name" value="Very long-chain-specific acyl-CoA dehydrogenase, mitochondrial"/>
    <property type="match status" value="1"/>
</dbReference>
<evidence type="ECO:0000256" key="7">
    <source>
        <dbReference type="RuleBase" id="RU362125"/>
    </source>
</evidence>
<dbReference type="InterPro" id="IPR036250">
    <property type="entry name" value="AcylCo_DH-like_C"/>
</dbReference>
<feature type="domain" description="Acyl-CoA dehydrogenase/oxidase C-terminal" evidence="8">
    <location>
        <begin position="277"/>
        <end position="437"/>
    </location>
</feature>
<dbReference type="Gene3D" id="1.20.140.10">
    <property type="entry name" value="Butyryl-CoA Dehydrogenase, subunit A, domain 3"/>
    <property type="match status" value="2"/>
</dbReference>
<dbReference type="Pfam" id="PF00441">
    <property type="entry name" value="Acyl-CoA_dh_1"/>
    <property type="match status" value="1"/>
</dbReference>
<evidence type="ECO:0000256" key="3">
    <source>
        <dbReference type="ARBA" id="ARBA00022630"/>
    </source>
</evidence>
<gene>
    <name evidence="11" type="primary">fadE10</name>
    <name evidence="11" type="ORF">BGE01nite_50070</name>
</gene>
<dbReference type="FunFam" id="2.40.110.10:FF:000002">
    <property type="entry name" value="Acyl-CoA dehydrogenase fadE12"/>
    <property type="match status" value="1"/>
</dbReference>
<accession>A0A512MG86</accession>
<dbReference type="PANTHER" id="PTHR43884">
    <property type="entry name" value="ACYL-COA DEHYDROGENASE"/>
    <property type="match status" value="1"/>
</dbReference>
<dbReference type="GO" id="GO:0003995">
    <property type="term" value="F:acyl-CoA dehydrogenase activity"/>
    <property type="evidence" value="ECO:0007669"/>
    <property type="project" value="TreeGrafter"/>
</dbReference>
<organism evidence="11 12">
    <name type="scientific">Brevifollis gellanilyticus</name>
    <dbReference type="NCBI Taxonomy" id="748831"/>
    <lineage>
        <taxon>Bacteria</taxon>
        <taxon>Pseudomonadati</taxon>
        <taxon>Verrucomicrobiota</taxon>
        <taxon>Verrucomicrobiia</taxon>
        <taxon>Verrucomicrobiales</taxon>
        <taxon>Verrucomicrobiaceae</taxon>
    </lineage>
</organism>
<evidence type="ECO:0000259" key="10">
    <source>
        <dbReference type="Pfam" id="PF02771"/>
    </source>
</evidence>
<evidence type="ECO:0000313" key="11">
    <source>
        <dbReference type="EMBL" id="GEP45716.1"/>
    </source>
</evidence>
<evidence type="ECO:0000256" key="6">
    <source>
        <dbReference type="ARBA" id="ARBA00052546"/>
    </source>
</evidence>
<dbReference type="SUPFAM" id="SSF47203">
    <property type="entry name" value="Acyl-CoA dehydrogenase C-terminal domain-like"/>
    <property type="match status" value="1"/>
</dbReference>
<keyword evidence="3 7" id="KW-0285">Flavoprotein</keyword>
<dbReference type="Proteomes" id="UP000321577">
    <property type="component" value="Unassembled WGS sequence"/>
</dbReference>
<keyword evidence="12" id="KW-1185">Reference proteome</keyword>
<comment type="caution">
    <text evidence="11">The sequence shown here is derived from an EMBL/GenBank/DDBJ whole genome shotgun (WGS) entry which is preliminary data.</text>
</comment>
<evidence type="ECO:0000256" key="2">
    <source>
        <dbReference type="ARBA" id="ARBA00009347"/>
    </source>
</evidence>
<feature type="domain" description="Acyl-CoA oxidase/dehydrogenase middle" evidence="9">
    <location>
        <begin position="169"/>
        <end position="265"/>
    </location>
</feature>
<protein>
    <submittedName>
        <fullName evidence="11">Putative acyl-CoA dehydrogenase FadE10</fullName>
    </submittedName>
</protein>
<evidence type="ECO:0000256" key="1">
    <source>
        <dbReference type="ARBA" id="ARBA00001974"/>
    </source>
</evidence>